<evidence type="ECO:0000313" key="2">
    <source>
        <dbReference type="Proteomes" id="UP000663444"/>
    </source>
</evidence>
<keyword evidence="2" id="KW-1185">Reference proteome</keyword>
<proteinExistence type="predicted"/>
<dbReference type="AlphaFoldDB" id="A0A974Y507"/>
<dbReference type="RefSeq" id="WP_203388497.1">
    <property type="nucleotide sequence ID" value="NZ_CP064781.1"/>
</dbReference>
<name>A0A974Y507_9RHOO</name>
<reference evidence="1" key="1">
    <citation type="submission" date="2020-11" db="EMBL/GenBank/DDBJ databases">
        <title>Azospira restricta DSM 18626 genome sequence.</title>
        <authorList>
            <person name="Moe W.M."/>
        </authorList>
    </citation>
    <scope>NUCLEOTIDE SEQUENCE</scope>
    <source>
        <strain evidence="1">DSM 18626</strain>
    </source>
</reference>
<evidence type="ECO:0000313" key="1">
    <source>
        <dbReference type="EMBL" id="QRJ64969.1"/>
    </source>
</evidence>
<dbReference type="KEGG" id="ares:IWH25_06410"/>
<dbReference type="Proteomes" id="UP000663444">
    <property type="component" value="Chromosome"/>
</dbReference>
<gene>
    <name evidence="1" type="ORF">IWH25_06410</name>
</gene>
<accession>A0A974Y507</accession>
<protein>
    <recommendedName>
        <fullName evidence="3">Tetratricopeptide repeat protein</fullName>
    </recommendedName>
</protein>
<evidence type="ECO:0008006" key="3">
    <source>
        <dbReference type="Google" id="ProtNLM"/>
    </source>
</evidence>
<sequence length="178" mass="18992">MDLLDFDLCQLPGDALPAAAAALLAQAAAGGAGADTALLRAQRLAPEHPAVLLARYRHDFARRRLDDALRTAERALAVSGRRLGLPADWRALDRSCVDFAAASAFGLLRFHLLALKATGVLHLRLGEVDAARLRLRKLAELDDHDRLGAARLLAAIDEFHLPLPPPAAAPTAAARRLA</sequence>
<dbReference type="EMBL" id="CP064781">
    <property type="protein sequence ID" value="QRJ64969.1"/>
    <property type="molecule type" value="Genomic_DNA"/>
</dbReference>
<organism evidence="1 2">
    <name type="scientific">Azospira restricta</name>
    <dbReference type="NCBI Taxonomy" id="404405"/>
    <lineage>
        <taxon>Bacteria</taxon>
        <taxon>Pseudomonadati</taxon>
        <taxon>Pseudomonadota</taxon>
        <taxon>Betaproteobacteria</taxon>
        <taxon>Rhodocyclales</taxon>
        <taxon>Rhodocyclaceae</taxon>
        <taxon>Azospira</taxon>
    </lineage>
</organism>